<dbReference type="PANTHER" id="PTHR42803">
    <property type="entry name" value="ACYL-COA DEHYDROGENASE"/>
    <property type="match status" value="1"/>
</dbReference>
<evidence type="ECO:0000259" key="8">
    <source>
        <dbReference type="Pfam" id="PF02771"/>
    </source>
</evidence>
<reference evidence="10" key="1">
    <citation type="submission" date="2018-05" db="EMBL/GenBank/DDBJ databases">
        <authorList>
            <person name="Lanie J.A."/>
            <person name="Ng W.-L."/>
            <person name="Kazmierczak K.M."/>
            <person name="Andrzejewski T.M."/>
            <person name="Davidsen T.M."/>
            <person name="Wayne K.J."/>
            <person name="Tettelin H."/>
            <person name="Glass J.I."/>
            <person name="Rusch D."/>
            <person name="Podicherti R."/>
            <person name="Tsui H.-C.T."/>
            <person name="Winkler M.E."/>
        </authorList>
    </citation>
    <scope>NUCLEOTIDE SEQUENCE</scope>
</reference>
<dbReference type="SUPFAM" id="SSF56645">
    <property type="entry name" value="Acyl-CoA dehydrogenase NM domain-like"/>
    <property type="match status" value="1"/>
</dbReference>
<feature type="non-terminal residue" evidence="10">
    <location>
        <position position="591"/>
    </location>
</feature>
<evidence type="ECO:0000256" key="2">
    <source>
        <dbReference type="ARBA" id="ARBA00009347"/>
    </source>
</evidence>
<feature type="domain" description="Acyl-CoA dehydrogenase/oxidase N-terminal" evidence="8">
    <location>
        <begin position="42"/>
        <end position="157"/>
    </location>
</feature>
<dbReference type="SUPFAM" id="SSF47203">
    <property type="entry name" value="Acyl-CoA dehydrogenase C-terminal domain-like"/>
    <property type="match status" value="1"/>
</dbReference>
<evidence type="ECO:0000259" key="9">
    <source>
        <dbReference type="Pfam" id="PF12806"/>
    </source>
</evidence>
<dbReference type="Gene3D" id="1.20.140.10">
    <property type="entry name" value="Butyryl-CoA Dehydrogenase, subunit A, domain 3"/>
    <property type="match status" value="1"/>
</dbReference>
<evidence type="ECO:0000256" key="5">
    <source>
        <dbReference type="ARBA" id="ARBA00023002"/>
    </source>
</evidence>
<keyword evidence="5" id="KW-0560">Oxidoreductase</keyword>
<keyword evidence="4" id="KW-0274">FAD</keyword>
<dbReference type="AlphaFoldDB" id="A0A381V0Q2"/>
<dbReference type="InterPro" id="IPR006091">
    <property type="entry name" value="Acyl-CoA_Oxase/DH_mid-dom"/>
</dbReference>
<comment type="cofactor">
    <cofactor evidence="1">
        <name>FAD</name>
        <dbReference type="ChEBI" id="CHEBI:57692"/>
    </cofactor>
</comment>
<dbReference type="Gene3D" id="1.10.540.10">
    <property type="entry name" value="Acyl-CoA dehydrogenase/oxidase, N-terminal domain"/>
    <property type="match status" value="1"/>
</dbReference>
<evidence type="ECO:0008006" key="11">
    <source>
        <dbReference type="Google" id="ProtNLM"/>
    </source>
</evidence>
<sequence>MASYTAPLRDMRFVYNELFSAEEITSLPGCEEATPDLVDAVLEEAAKLCQNELFPLNRIGDEEGCTWVDGDVTTPTGFKEAYEKYTQGGWNGLACAPEHGGQGMPGALNVLVEEMMCSSNISFGMYAGLTRGAYRALNAFASDELKERYLPRLASGEWSGTMCLTEPQCGTDLGLIRTLAEHDDDGNYALRGTKIFISAGEHDLTSNIIHLVLGRLPDAPAGIKGISLFVVPKFLPDASGEPGQRNSVSCASIENKMGIKASATCVMNFDGAKGWLVGEPHKGMQAMFTMMNDARLGVGMQGLGLAESAQQAAVEYARERLQGRSISGTKHEDKPADPIIVHPDIRRMLLTMRTFTEGARAMAAWIARQIDLRDRAGDDETRQAADDLVQLLTPIVKAYFSDCGFDMTNLCIQVYGGHGYIRENGVEQYARDARIAQIYEGANGIQALDLVGRKLPAHMGRYLRRFFHPVQAWIDDNTASPDMQPFVLPLAKAFGRLQLATGHIAQAGLKNPDEAGAAAAEYLKLFALVAFGYLWARMARIGLDRQSGDEAEFYSAKVATARFFMERILPQSSSLFASIMAGAETMMEFPE</sequence>
<dbReference type="Pfam" id="PF12806">
    <property type="entry name" value="Acyl-CoA_dh_C"/>
    <property type="match status" value="1"/>
</dbReference>
<dbReference type="InterPro" id="IPR013786">
    <property type="entry name" value="AcylCoA_DH/ox_N"/>
</dbReference>
<dbReference type="InterPro" id="IPR046373">
    <property type="entry name" value="Acyl-CoA_Oxase/DH_mid-dom_sf"/>
</dbReference>
<organism evidence="10">
    <name type="scientific">marine metagenome</name>
    <dbReference type="NCBI Taxonomy" id="408172"/>
    <lineage>
        <taxon>unclassified sequences</taxon>
        <taxon>metagenomes</taxon>
        <taxon>ecological metagenomes</taxon>
    </lineage>
</organism>
<dbReference type="Pfam" id="PF02771">
    <property type="entry name" value="Acyl-CoA_dh_N"/>
    <property type="match status" value="1"/>
</dbReference>
<dbReference type="GO" id="GO:0016627">
    <property type="term" value="F:oxidoreductase activity, acting on the CH-CH group of donors"/>
    <property type="evidence" value="ECO:0007669"/>
    <property type="project" value="InterPro"/>
</dbReference>
<dbReference type="Pfam" id="PF00441">
    <property type="entry name" value="Acyl-CoA_dh_1"/>
    <property type="match status" value="1"/>
</dbReference>
<evidence type="ECO:0000259" key="7">
    <source>
        <dbReference type="Pfam" id="PF02770"/>
    </source>
</evidence>
<keyword evidence="3" id="KW-0285">Flavoprotein</keyword>
<evidence type="ECO:0000256" key="1">
    <source>
        <dbReference type="ARBA" id="ARBA00001974"/>
    </source>
</evidence>
<evidence type="ECO:0000313" key="10">
    <source>
        <dbReference type="EMBL" id="SVA33551.1"/>
    </source>
</evidence>
<evidence type="ECO:0000256" key="4">
    <source>
        <dbReference type="ARBA" id="ARBA00022827"/>
    </source>
</evidence>
<evidence type="ECO:0000256" key="3">
    <source>
        <dbReference type="ARBA" id="ARBA00022630"/>
    </source>
</evidence>
<dbReference type="Pfam" id="PF02770">
    <property type="entry name" value="Acyl-CoA_dh_M"/>
    <property type="match status" value="1"/>
</dbReference>
<proteinExistence type="inferred from homology"/>
<dbReference type="InterPro" id="IPR009100">
    <property type="entry name" value="AcylCoA_DH/oxidase_NM_dom_sf"/>
</dbReference>
<name>A0A381V0Q2_9ZZZZ</name>
<dbReference type="GO" id="GO:0050660">
    <property type="term" value="F:flavin adenine dinucleotide binding"/>
    <property type="evidence" value="ECO:0007669"/>
    <property type="project" value="InterPro"/>
</dbReference>
<accession>A0A381V0Q2</accession>
<dbReference type="InterPro" id="IPR025878">
    <property type="entry name" value="Acyl-CoA_dh-like_C_dom"/>
</dbReference>
<gene>
    <name evidence="10" type="ORF">METZ01_LOCUS86405</name>
</gene>
<protein>
    <recommendedName>
        <fullName evidence="11">Acyl-CoA dehydrogenase</fullName>
    </recommendedName>
</protein>
<dbReference type="FunFam" id="2.40.110.10:FF:000031">
    <property type="entry name" value="Acyl-CoA dehydrogenase, putative"/>
    <property type="match status" value="1"/>
</dbReference>
<dbReference type="PANTHER" id="PTHR42803:SF1">
    <property type="entry name" value="BROAD-SPECIFICITY LINEAR ACYL-COA DEHYDROGENASE FADE5"/>
    <property type="match status" value="1"/>
</dbReference>
<feature type="domain" description="Acetyl-CoA dehydrogenase-like C-terminal" evidence="9">
    <location>
        <begin position="466"/>
        <end position="590"/>
    </location>
</feature>
<feature type="domain" description="Acyl-CoA dehydrogenase/oxidase C-terminal" evidence="6">
    <location>
        <begin position="282"/>
        <end position="450"/>
    </location>
</feature>
<comment type="similarity">
    <text evidence="2">Belongs to the acyl-CoA dehydrogenase family.</text>
</comment>
<feature type="domain" description="Acyl-CoA oxidase/dehydrogenase middle" evidence="7">
    <location>
        <begin position="162"/>
        <end position="270"/>
    </location>
</feature>
<evidence type="ECO:0000259" key="6">
    <source>
        <dbReference type="Pfam" id="PF00441"/>
    </source>
</evidence>
<dbReference type="InterPro" id="IPR037069">
    <property type="entry name" value="AcylCoA_DH/ox_N_sf"/>
</dbReference>
<dbReference type="InterPro" id="IPR009075">
    <property type="entry name" value="AcylCo_DH/oxidase_C"/>
</dbReference>
<dbReference type="InterPro" id="IPR052166">
    <property type="entry name" value="Diverse_Acyl-CoA_DH"/>
</dbReference>
<dbReference type="InterPro" id="IPR036250">
    <property type="entry name" value="AcylCo_DH-like_C"/>
</dbReference>
<dbReference type="EMBL" id="UINC01007477">
    <property type="protein sequence ID" value="SVA33551.1"/>
    <property type="molecule type" value="Genomic_DNA"/>
</dbReference>
<dbReference type="Gene3D" id="2.40.110.10">
    <property type="entry name" value="Butyryl-CoA Dehydrogenase, subunit A, domain 2"/>
    <property type="match status" value="1"/>
</dbReference>